<dbReference type="EMBL" id="JAULSV010000007">
    <property type="protein sequence ID" value="KAK0638870.1"/>
    <property type="molecule type" value="Genomic_DNA"/>
</dbReference>
<accession>A0AA40CHV8</accession>
<dbReference type="PROSITE" id="PS50896">
    <property type="entry name" value="LISH"/>
    <property type="match status" value="1"/>
</dbReference>
<dbReference type="Proteomes" id="UP001174936">
    <property type="component" value="Unassembled WGS sequence"/>
</dbReference>
<feature type="region of interest" description="Disordered" evidence="2">
    <location>
        <begin position="179"/>
        <end position="201"/>
    </location>
</feature>
<feature type="compositionally biased region" description="Low complexity" evidence="2">
    <location>
        <begin position="29"/>
        <end position="45"/>
    </location>
</feature>
<evidence type="ECO:0000313" key="6">
    <source>
        <dbReference type="Proteomes" id="UP001174936"/>
    </source>
</evidence>
<dbReference type="InterPro" id="IPR003877">
    <property type="entry name" value="SPRY_dom"/>
</dbReference>
<feature type="domain" description="B30.2/SPRY" evidence="3">
    <location>
        <begin position="208"/>
        <end position="401"/>
    </location>
</feature>
<dbReference type="Gene3D" id="2.60.120.920">
    <property type="match status" value="1"/>
</dbReference>
<dbReference type="InterPro" id="IPR013320">
    <property type="entry name" value="ConA-like_dom_sf"/>
</dbReference>
<dbReference type="InterPro" id="IPR006595">
    <property type="entry name" value="CTLH_C"/>
</dbReference>
<dbReference type="InterPro" id="IPR024964">
    <property type="entry name" value="CTLH/CRA"/>
</dbReference>
<feature type="region of interest" description="Disordered" evidence="2">
    <location>
        <begin position="1"/>
        <end position="64"/>
    </location>
</feature>
<dbReference type="PROSITE" id="PS50188">
    <property type="entry name" value="B302_SPRY"/>
    <property type="match status" value="1"/>
</dbReference>
<dbReference type="InterPro" id="IPR050618">
    <property type="entry name" value="Ubq-SigPath_Reg"/>
</dbReference>
<organism evidence="5 6">
    <name type="scientific">Cercophora newfieldiana</name>
    <dbReference type="NCBI Taxonomy" id="92897"/>
    <lineage>
        <taxon>Eukaryota</taxon>
        <taxon>Fungi</taxon>
        <taxon>Dikarya</taxon>
        <taxon>Ascomycota</taxon>
        <taxon>Pezizomycotina</taxon>
        <taxon>Sordariomycetes</taxon>
        <taxon>Sordariomycetidae</taxon>
        <taxon>Sordariales</taxon>
        <taxon>Lasiosphaeriaceae</taxon>
        <taxon>Cercophora</taxon>
    </lineage>
</organism>
<evidence type="ECO:0000256" key="1">
    <source>
        <dbReference type="ARBA" id="ARBA00002343"/>
    </source>
</evidence>
<dbReference type="SMART" id="SM00449">
    <property type="entry name" value="SPRY"/>
    <property type="match status" value="1"/>
</dbReference>
<feature type="domain" description="CTLH" evidence="4">
    <location>
        <begin position="487"/>
        <end position="544"/>
    </location>
</feature>
<dbReference type="SMART" id="SM00668">
    <property type="entry name" value="CTLH"/>
    <property type="match status" value="1"/>
</dbReference>
<evidence type="ECO:0000313" key="5">
    <source>
        <dbReference type="EMBL" id="KAK0638870.1"/>
    </source>
</evidence>
<dbReference type="CDD" id="cd12909">
    <property type="entry name" value="SPRY_RanBP9_10"/>
    <property type="match status" value="1"/>
</dbReference>
<evidence type="ECO:0000256" key="2">
    <source>
        <dbReference type="SAM" id="MobiDB-lite"/>
    </source>
</evidence>
<dbReference type="InterPro" id="IPR043136">
    <property type="entry name" value="B30.2/SPRY_sf"/>
</dbReference>
<comment type="caution">
    <text evidence="5">The sequence shown here is derived from an EMBL/GenBank/DDBJ whole genome shotgun (WGS) entry which is preliminary data.</text>
</comment>
<dbReference type="PROSITE" id="PS50897">
    <property type="entry name" value="CTLH"/>
    <property type="match status" value="1"/>
</dbReference>
<dbReference type="AlphaFoldDB" id="A0AA40CHV8"/>
<dbReference type="PANTHER" id="PTHR12864">
    <property type="entry name" value="RAN BINDING PROTEIN 9-RELATED"/>
    <property type="match status" value="1"/>
</dbReference>
<reference evidence="5" key="1">
    <citation type="submission" date="2023-06" db="EMBL/GenBank/DDBJ databases">
        <title>Genome-scale phylogeny and comparative genomics of the fungal order Sordariales.</title>
        <authorList>
            <consortium name="Lawrence Berkeley National Laboratory"/>
            <person name="Hensen N."/>
            <person name="Bonometti L."/>
            <person name="Westerberg I."/>
            <person name="Brannstrom I.O."/>
            <person name="Guillou S."/>
            <person name="Cros-Aarteil S."/>
            <person name="Calhoun S."/>
            <person name="Haridas S."/>
            <person name="Kuo A."/>
            <person name="Mondo S."/>
            <person name="Pangilinan J."/>
            <person name="Riley R."/>
            <person name="Labutti K."/>
            <person name="Andreopoulos B."/>
            <person name="Lipzen A."/>
            <person name="Chen C."/>
            <person name="Yanf M."/>
            <person name="Daum C."/>
            <person name="Ng V."/>
            <person name="Clum A."/>
            <person name="Steindorff A."/>
            <person name="Ohm R."/>
            <person name="Martin F."/>
            <person name="Silar P."/>
            <person name="Natvig D."/>
            <person name="Lalanne C."/>
            <person name="Gautier V."/>
            <person name="Ament-Velasquez S.L."/>
            <person name="Kruys A."/>
            <person name="Hutchinson M.I."/>
            <person name="Powell A.J."/>
            <person name="Barry K."/>
            <person name="Miller A.N."/>
            <person name="Grigoriev I.V."/>
            <person name="Debuchy R."/>
            <person name="Gladieux P."/>
            <person name="Thoren M.H."/>
            <person name="Johannesson H."/>
        </authorList>
    </citation>
    <scope>NUCLEOTIDE SEQUENCE</scope>
    <source>
        <strain evidence="5">SMH2532-1</strain>
    </source>
</reference>
<name>A0AA40CHV8_9PEZI</name>
<dbReference type="SUPFAM" id="SSF49899">
    <property type="entry name" value="Concanavalin A-like lectins/glucanases"/>
    <property type="match status" value="1"/>
</dbReference>
<dbReference type="SMART" id="SM00757">
    <property type="entry name" value="CRA"/>
    <property type="match status" value="1"/>
</dbReference>
<feature type="region of interest" description="Disordered" evidence="2">
    <location>
        <begin position="216"/>
        <end position="237"/>
    </location>
</feature>
<keyword evidence="6" id="KW-1185">Reference proteome</keyword>
<sequence length="707" mass="78064">MTNPFQHGSSSFGGDPISSSSLPTPVGQRRSSYASVVSGASSLSRPSRHNFHHLLNPSPDNDMYSNLYSTQRNSRFDAGMTQGRNGASGEDGLPSVAWQPRLGSGLPYWSRAFEPYICKDPLFPNGVVPDDGFSSLLNPTASPAFLSPSYLRGSVYLQRLEDAHKARVAAEREGHAAKAQAGAGLATGANAHPQTSKIPAGSHRGVQYEVVEKTPSVEDGAAVSPLPSRWNRDDKDPSLDVIGDGYEAKHIGRSPGDHEACAIRADHHMPALCGVYYFEVLIMNRKREDTTIGIGFSSRTVSLQRAPGWEPDSWGYHGDDGHCFAAQNVGRPYGPKFGPGDTIGCLINFRLGHALFTKNGDDLGIAFRDVNFKDVKGKLYPTVGLKKPGDHVLVNFGQQPFLFDIDGYMKKQQKMISESIRTADTTKLAPPLNETELIQQLVLQFLQHDGYVETARAFAEEIHAEKQALNLDASREIEGINIKDDEDANNRQRIRRAILNGDIDRALKYTKSYYPNVLSENEQVYFRLRCRKFIEMIRKEAELNLLIEKKNAARARQGEDDEEMGEADAHNPWEDQMETEDGTDSAVLSKLSHEALEYGMELRSEFNNDPRREVSKHLDEIFALIAYPNPLKVKEVAHLLDGTGRVAVAEELNSAILMSLGKSSRAALENVYAQTLVLLEDLRQDGGDGAFVTVQNVINDIPKPTML</sequence>
<dbReference type="InterPro" id="IPR006594">
    <property type="entry name" value="LisH"/>
</dbReference>
<comment type="function">
    <text evidence="1">Involved in the proteasome-dependent degradation of fructose-1,6-bisphosphatase.</text>
</comment>
<evidence type="ECO:0008006" key="7">
    <source>
        <dbReference type="Google" id="ProtNLM"/>
    </source>
</evidence>
<dbReference type="InterPro" id="IPR001870">
    <property type="entry name" value="B30.2/SPRY"/>
</dbReference>
<dbReference type="InterPro" id="IPR013144">
    <property type="entry name" value="CRA_dom"/>
</dbReference>
<dbReference type="Pfam" id="PF10607">
    <property type="entry name" value="CTLH"/>
    <property type="match status" value="1"/>
</dbReference>
<dbReference type="InterPro" id="IPR035782">
    <property type="entry name" value="SPRY_RanBP9/10"/>
</dbReference>
<proteinExistence type="predicted"/>
<evidence type="ECO:0000259" key="3">
    <source>
        <dbReference type="PROSITE" id="PS50188"/>
    </source>
</evidence>
<gene>
    <name evidence="5" type="ORF">B0T16DRAFT_431932</name>
</gene>
<feature type="compositionally biased region" description="Low complexity" evidence="2">
    <location>
        <begin position="8"/>
        <end position="21"/>
    </location>
</feature>
<dbReference type="SMART" id="SM00667">
    <property type="entry name" value="LisH"/>
    <property type="match status" value="1"/>
</dbReference>
<protein>
    <recommendedName>
        <fullName evidence="7">Protein SSH4</fullName>
    </recommendedName>
</protein>
<dbReference type="Pfam" id="PF00622">
    <property type="entry name" value="SPRY"/>
    <property type="match status" value="1"/>
</dbReference>
<dbReference type="Pfam" id="PF08513">
    <property type="entry name" value="LisH"/>
    <property type="match status" value="1"/>
</dbReference>
<feature type="compositionally biased region" description="Low complexity" evidence="2">
    <location>
        <begin position="179"/>
        <end position="191"/>
    </location>
</feature>
<evidence type="ECO:0000259" key="4">
    <source>
        <dbReference type="PROSITE" id="PS50897"/>
    </source>
</evidence>